<keyword evidence="3" id="KW-1185">Reference proteome</keyword>
<accession>A0AA39Q966</accession>
<dbReference type="Proteomes" id="UP001175228">
    <property type="component" value="Unassembled WGS sequence"/>
</dbReference>
<evidence type="ECO:0000313" key="2">
    <source>
        <dbReference type="EMBL" id="KAK0498054.1"/>
    </source>
</evidence>
<dbReference type="AlphaFoldDB" id="A0AA39Q966"/>
<evidence type="ECO:0000313" key="3">
    <source>
        <dbReference type="Proteomes" id="UP001175228"/>
    </source>
</evidence>
<feature type="region of interest" description="Disordered" evidence="1">
    <location>
        <begin position="92"/>
        <end position="114"/>
    </location>
</feature>
<protein>
    <submittedName>
        <fullName evidence="2">Uncharacterized protein</fullName>
    </submittedName>
</protein>
<gene>
    <name evidence="2" type="ORF">EDD18DRAFT_1351894</name>
</gene>
<evidence type="ECO:0000256" key="1">
    <source>
        <dbReference type="SAM" id="MobiDB-lite"/>
    </source>
</evidence>
<reference evidence="2" key="1">
    <citation type="submission" date="2023-06" db="EMBL/GenBank/DDBJ databases">
        <authorList>
            <consortium name="Lawrence Berkeley National Laboratory"/>
            <person name="Ahrendt S."/>
            <person name="Sahu N."/>
            <person name="Indic B."/>
            <person name="Wong-Bajracharya J."/>
            <person name="Merenyi Z."/>
            <person name="Ke H.-M."/>
            <person name="Monk M."/>
            <person name="Kocsube S."/>
            <person name="Drula E."/>
            <person name="Lipzen A."/>
            <person name="Balint B."/>
            <person name="Henrissat B."/>
            <person name="Andreopoulos B."/>
            <person name="Martin F.M."/>
            <person name="Harder C.B."/>
            <person name="Rigling D."/>
            <person name="Ford K.L."/>
            <person name="Foster G.D."/>
            <person name="Pangilinan J."/>
            <person name="Papanicolaou A."/>
            <person name="Barry K."/>
            <person name="LaButti K."/>
            <person name="Viragh M."/>
            <person name="Koriabine M."/>
            <person name="Yan M."/>
            <person name="Riley R."/>
            <person name="Champramary S."/>
            <person name="Plett K.L."/>
            <person name="Tsai I.J."/>
            <person name="Slot J."/>
            <person name="Sipos G."/>
            <person name="Plett J."/>
            <person name="Nagy L.G."/>
            <person name="Grigoriev I.V."/>
        </authorList>
    </citation>
    <scope>NUCLEOTIDE SEQUENCE</scope>
    <source>
        <strain evidence="2">HWK02</strain>
    </source>
</reference>
<organism evidence="2 3">
    <name type="scientific">Armillaria luteobubalina</name>
    <dbReference type="NCBI Taxonomy" id="153913"/>
    <lineage>
        <taxon>Eukaryota</taxon>
        <taxon>Fungi</taxon>
        <taxon>Dikarya</taxon>
        <taxon>Basidiomycota</taxon>
        <taxon>Agaricomycotina</taxon>
        <taxon>Agaricomycetes</taxon>
        <taxon>Agaricomycetidae</taxon>
        <taxon>Agaricales</taxon>
        <taxon>Marasmiineae</taxon>
        <taxon>Physalacriaceae</taxon>
        <taxon>Armillaria</taxon>
    </lineage>
</organism>
<sequence>MFMYARTNPRLNILDTQYLVSHQHRQSQRLKNALKPDNQLIGTEQSPPQIPIGTYLCTRAQDGEDIVIDLNLDGDLDLQVHALLARPSPLLRARPDSTDLWGAPKMDTGEYPYE</sequence>
<proteinExistence type="predicted"/>
<comment type="caution">
    <text evidence="2">The sequence shown here is derived from an EMBL/GenBank/DDBJ whole genome shotgun (WGS) entry which is preliminary data.</text>
</comment>
<dbReference type="EMBL" id="JAUEPU010000012">
    <property type="protein sequence ID" value="KAK0498054.1"/>
    <property type="molecule type" value="Genomic_DNA"/>
</dbReference>
<name>A0AA39Q966_9AGAR</name>